<dbReference type="Proteomes" id="UP000584867">
    <property type="component" value="Unassembled WGS sequence"/>
</dbReference>
<sequence>MQRFCFTLKLRSDPKLIAEYVELHRHGRPEIHKSIRDAGILDMQIFLTGNQLFMIMDTTDGFTPERKAKMDRENPAVMEWERLMSRFQDVDEEGDPTARWLPLTKIYQLEQNQVHPWPMDKTG</sequence>
<dbReference type="AlphaFoldDB" id="A0A7W7ZS16"/>
<dbReference type="EC" id="5.1.3.32" evidence="1"/>
<dbReference type="InterPro" id="IPR011008">
    <property type="entry name" value="Dimeric_a/b-barrel"/>
</dbReference>
<comment type="caution">
    <text evidence="1">The sequence shown here is derived from an EMBL/GenBank/DDBJ whole genome shotgun (WGS) entry which is preliminary data.</text>
</comment>
<proteinExistence type="predicted"/>
<evidence type="ECO:0000313" key="1">
    <source>
        <dbReference type="EMBL" id="MBB5065100.1"/>
    </source>
</evidence>
<gene>
    <name evidence="1" type="ORF">HDF15_003463</name>
</gene>
<dbReference type="Gene3D" id="3.30.70.100">
    <property type="match status" value="1"/>
</dbReference>
<dbReference type="PANTHER" id="PTHR43239">
    <property type="entry name" value="UPF0734 PROTEIN DDB_G0273871/DDB_G0273177"/>
    <property type="match status" value="1"/>
</dbReference>
<reference evidence="1 2" key="1">
    <citation type="submission" date="2020-08" db="EMBL/GenBank/DDBJ databases">
        <title>Genomic Encyclopedia of Type Strains, Phase IV (KMG-V): Genome sequencing to study the core and pangenomes of soil and plant-associated prokaryotes.</title>
        <authorList>
            <person name="Whitman W."/>
        </authorList>
    </citation>
    <scope>NUCLEOTIDE SEQUENCE [LARGE SCALE GENOMIC DNA]</scope>
    <source>
        <strain evidence="1 2">X5P3</strain>
    </source>
</reference>
<dbReference type="SUPFAM" id="SSF54909">
    <property type="entry name" value="Dimeric alpha+beta barrel"/>
    <property type="match status" value="1"/>
</dbReference>
<dbReference type="InterPro" id="IPR052996">
    <property type="entry name" value="Carb_Metab_Mutarotase"/>
</dbReference>
<name>A0A7W7ZS16_9BACT</name>
<dbReference type="GO" id="GO:0062192">
    <property type="term" value="F:L-rhamnose mutarotase activity"/>
    <property type="evidence" value="ECO:0007669"/>
    <property type="project" value="UniProtKB-EC"/>
</dbReference>
<dbReference type="RefSeq" id="WP_184257525.1">
    <property type="nucleotide sequence ID" value="NZ_JACHIO010000014.1"/>
</dbReference>
<dbReference type="EMBL" id="JACHIO010000014">
    <property type="protein sequence ID" value="MBB5065100.1"/>
    <property type="molecule type" value="Genomic_DNA"/>
</dbReference>
<organism evidence="1 2">
    <name type="scientific">Granulicella mallensis</name>
    <dbReference type="NCBI Taxonomy" id="940614"/>
    <lineage>
        <taxon>Bacteria</taxon>
        <taxon>Pseudomonadati</taxon>
        <taxon>Acidobacteriota</taxon>
        <taxon>Terriglobia</taxon>
        <taxon>Terriglobales</taxon>
        <taxon>Acidobacteriaceae</taxon>
        <taxon>Granulicella</taxon>
    </lineage>
</organism>
<dbReference type="Pfam" id="PF05336">
    <property type="entry name" value="rhaM"/>
    <property type="match status" value="1"/>
</dbReference>
<protein>
    <submittedName>
        <fullName evidence="1">L-rhamnose mutarotase</fullName>
        <ecNumber evidence="1">5.1.3.32</ecNumber>
    </submittedName>
</protein>
<dbReference type="PANTHER" id="PTHR43239:SF1">
    <property type="entry name" value="UPF0734 PROTEIN DDB_G0273871_DDB_G0273177"/>
    <property type="match status" value="1"/>
</dbReference>
<evidence type="ECO:0000313" key="2">
    <source>
        <dbReference type="Proteomes" id="UP000584867"/>
    </source>
</evidence>
<accession>A0A7W7ZS16</accession>
<dbReference type="InterPro" id="IPR008000">
    <property type="entry name" value="Rham/fucose_mutarotase"/>
</dbReference>
<keyword evidence="1" id="KW-0413">Isomerase</keyword>